<protein>
    <submittedName>
        <fullName evidence="1">Uncharacterized protein</fullName>
    </submittedName>
</protein>
<proteinExistence type="predicted"/>
<dbReference type="Proteomes" id="UP000028038">
    <property type="component" value="Unassembled WGS sequence"/>
</dbReference>
<reference evidence="1 2" key="1">
    <citation type="submission" date="2014-06" db="EMBL/GenBank/DDBJ databases">
        <title>Genetic Variability of E. coli after antibiotic treatment.</title>
        <authorList>
            <person name="Silbergeld E."/>
            <person name="Coles C."/>
            <person name="Seidman J.C."/>
            <person name="You Y."/>
            <person name="George J."/>
            <person name="Nadendla S."/>
            <person name="Daugherty S.C."/>
            <person name="Nagaraj S."/>
            <person name="Ott S."/>
            <person name="Klega K."/>
            <person name="Rasko D."/>
        </authorList>
    </citation>
    <scope>NUCLEOTIDE SEQUENCE [LARGE SCALE GENOMIC DNA]</scope>
    <source>
        <strain evidence="1 2">2-460-02_S1_C1</strain>
    </source>
</reference>
<sequence length="37" mass="4457">MLNWVIFRDFPILNGSWLFWDWCQVNIPAETAFAPEE</sequence>
<evidence type="ECO:0000313" key="2">
    <source>
        <dbReference type="Proteomes" id="UP000028038"/>
    </source>
</evidence>
<dbReference type="AlphaFoldDB" id="A0A836N7F1"/>
<dbReference type="EMBL" id="JOSS01000097">
    <property type="protein sequence ID" value="KEO23836.1"/>
    <property type="molecule type" value="Genomic_DNA"/>
</dbReference>
<gene>
    <name evidence="1" type="ORF">AB05_5187</name>
</gene>
<comment type="caution">
    <text evidence="1">The sequence shown here is derived from an EMBL/GenBank/DDBJ whole genome shotgun (WGS) entry which is preliminary data.</text>
</comment>
<name>A0A836N7F1_ECOLX</name>
<accession>A0A836N7F1</accession>
<evidence type="ECO:0000313" key="1">
    <source>
        <dbReference type="EMBL" id="KEO23836.1"/>
    </source>
</evidence>
<organism evidence="1 2">
    <name type="scientific">Escherichia coli 2-460-02_S1_C1</name>
    <dbReference type="NCBI Taxonomy" id="1444044"/>
    <lineage>
        <taxon>Bacteria</taxon>
        <taxon>Pseudomonadati</taxon>
        <taxon>Pseudomonadota</taxon>
        <taxon>Gammaproteobacteria</taxon>
        <taxon>Enterobacterales</taxon>
        <taxon>Enterobacteriaceae</taxon>
        <taxon>Escherichia</taxon>
    </lineage>
</organism>